<protein>
    <recommendedName>
        <fullName evidence="4">CopL family metal-binding regulatory protein</fullName>
    </recommendedName>
</protein>
<evidence type="ECO:0000313" key="3">
    <source>
        <dbReference type="Proteomes" id="UP001199816"/>
    </source>
</evidence>
<keyword evidence="3" id="KW-1185">Reference proteome</keyword>
<accession>A0ABS8PX10</accession>
<feature type="signal peptide" evidence="1">
    <location>
        <begin position="1"/>
        <end position="23"/>
    </location>
</feature>
<evidence type="ECO:0008006" key="4">
    <source>
        <dbReference type="Google" id="ProtNLM"/>
    </source>
</evidence>
<dbReference type="PROSITE" id="PS51257">
    <property type="entry name" value="PROKAR_LIPOPROTEIN"/>
    <property type="match status" value="1"/>
</dbReference>
<keyword evidence="1" id="KW-0732">Signal</keyword>
<dbReference type="Proteomes" id="UP001199816">
    <property type="component" value="Unassembled WGS sequence"/>
</dbReference>
<name>A0ABS8PX10_9BACT</name>
<dbReference type="EMBL" id="JAJNEC010000007">
    <property type="protein sequence ID" value="MCD2425607.1"/>
    <property type="molecule type" value="Genomic_DNA"/>
</dbReference>
<comment type="caution">
    <text evidence="2">The sequence shown here is derived from an EMBL/GenBank/DDBJ whole genome shotgun (WGS) entry which is preliminary data.</text>
</comment>
<proteinExistence type="predicted"/>
<feature type="chain" id="PRO_5046426949" description="CopL family metal-binding regulatory protein" evidence="1">
    <location>
        <begin position="24"/>
        <end position="126"/>
    </location>
</feature>
<evidence type="ECO:0000256" key="1">
    <source>
        <dbReference type="SAM" id="SignalP"/>
    </source>
</evidence>
<gene>
    <name evidence="2" type="ORF">LQ567_22680</name>
</gene>
<evidence type="ECO:0000313" key="2">
    <source>
        <dbReference type="EMBL" id="MCD2425607.1"/>
    </source>
</evidence>
<dbReference type="RefSeq" id="WP_231008143.1">
    <property type="nucleotide sequence ID" value="NZ_JAJNEC010000007.1"/>
</dbReference>
<sequence>MRFIVLILFLAAFFMGPALTASACEMHQKTEKNTKAVHPTSHTVKAVTHQADCCSQSPAAHQQKGHCTHDNCTDNSCHPVSIYSLHTVNLLEISSLPAAVADHRIGRNPLHLPSYAYTIWQPPRLG</sequence>
<organism evidence="2 3">
    <name type="scientific">Niabella pedocola</name>
    <dbReference type="NCBI Taxonomy" id="1752077"/>
    <lineage>
        <taxon>Bacteria</taxon>
        <taxon>Pseudomonadati</taxon>
        <taxon>Bacteroidota</taxon>
        <taxon>Chitinophagia</taxon>
        <taxon>Chitinophagales</taxon>
        <taxon>Chitinophagaceae</taxon>
        <taxon>Niabella</taxon>
    </lineage>
</organism>
<reference evidence="2 3" key="1">
    <citation type="submission" date="2021-11" db="EMBL/GenBank/DDBJ databases">
        <title>Genomic of Niabella pedocola.</title>
        <authorList>
            <person name="Wu T."/>
        </authorList>
    </citation>
    <scope>NUCLEOTIDE SEQUENCE [LARGE SCALE GENOMIC DNA]</scope>
    <source>
        <strain evidence="2 3">JCM 31011</strain>
    </source>
</reference>